<evidence type="ECO:0000256" key="1">
    <source>
        <dbReference type="ARBA" id="ARBA00022737"/>
    </source>
</evidence>
<dbReference type="PROSITE" id="PS50088">
    <property type="entry name" value="ANK_REPEAT"/>
    <property type="match status" value="2"/>
</dbReference>
<comment type="caution">
    <text evidence="5">The sequence shown here is derived from an EMBL/GenBank/DDBJ whole genome shotgun (WGS) entry which is preliminary data.</text>
</comment>
<dbReference type="SUPFAM" id="SSF48403">
    <property type="entry name" value="Ankyrin repeat"/>
    <property type="match status" value="1"/>
</dbReference>
<dbReference type="OrthoDB" id="10057496at2759"/>
<dbReference type="InParanoid" id="A0A1E5RED3"/>
<name>A0A1E5RED3_9ASCO</name>
<dbReference type="Pfam" id="PF13637">
    <property type="entry name" value="Ank_4"/>
    <property type="match status" value="1"/>
</dbReference>
<evidence type="ECO:0000313" key="6">
    <source>
        <dbReference type="Proteomes" id="UP000095728"/>
    </source>
</evidence>
<dbReference type="InterPro" id="IPR002110">
    <property type="entry name" value="Ankyrin_rpt"/>
</dbReference>
<dbReference type="Gene3D" id="1.25.40.20">
    <property type="entry name" value="Ankyrin repeat-containing domain"/>
    <property type="match status" value="1"/>
</dbReference>
<keyword evidence="1" id="KW-0677">Repeat</keyword>
<dbReference type="EMBL" id="LPNM01000007">
    <property type="protein sequence ID" value="OEJ85257.1"/>
    <property type="molecule type" value="Genomic_DNA"/>
</dbReference>
<keyword evidence="2 3" id="KW-0040">ANK repeat</keyword>
<dbReference type="SMART" id="SM00248">
    <property type="entry name" value="ANK"/>
    <property type="match status" value="2"/>
</dbReference>
<keyword evidence="6" id="KW-1185">Reference proteome</keyword>
<feature type="repeat" description="ANK" evidence="3">
    <location>
        <begin position="57"/>
        <end position="89"/>
    </location>
</feature>
<dbReference type="AlphaFoldDB" id="A0A1E5RED3"/>
<evidence type="ECO:0000313" key="5">
    <source>
        <dbReference type="EMBL" id="OEJ85257.1"/>
    </source>
</evidence>
<dbReference type="FunCoup" id="A0A1E5RED3">
    <property type="interactions" value="65"/>
</dbReference>
<accession>A0A1E5RED3</accession>
<protein>
    <submittedName>
        <fullName evidence="5">Ankyrin repeat-containing protein YAR1</fullName>
    </submittedName>
</protein>
<feature type="region of interest" description="Disordered" evidence="4">
    <location>
        <begin position="164"/>
        <end position="206"/>
    </location>
</feature>
<dbReference type="SMR" id="A0A1E5RED3"/>
<evidence type="ECO:0000256" key="4">
    <source>
        <dbReference type="SAM" id="MobiDB-lite"/>
    </source>
</evidence>
<sequence>MSSTTETPATIFDAPLDQEDQDAIIFDARAGDLDSLKEIFESMVHPKLLLTCFQSYSKSTPLHMASANGHLEVVQYLYALAKDNLSSNDESGKAEELKKWVNLKNDSGNTALHWACLNGQLDVVKYLCDECDADPFVKNNADHDAIFEAENNGKEEIETYFLKKYDVEPEEKDTEEQEQVEGTDKDDDKTSGTSASDDMLHSVKVTEGTEIANVTIEANEAMAKMKLED</sequence>
<dbReference type="PANTHER" id="PTHR24188:SF29">
    <property type="entry name" value="GH09064P"/>
    <property type="match status" value="1"/>
</dbReference>
<dbReference type="PROSITE" id="PS50297">
    <property type="entry name" value="ANK_REP_REGION"/>
    <property type="match status" value="2"/>
</dbReference>
<evidence type="ECO:0000256" key="2">
    <source>
        <dbReference type="ARBA" id="ARBA00023043"/>
    </source>
</evidence>
<gene>
    <name evidence="5" type="ORF">AWRI3579_g1852</name>
</gene>
<feature type="repeat" description="ANK" evidence="3">
    <location>
        <begin position="107"/>
        <end position="127"/>
    </location>
</feature>
<dbReference type="Pfam" id="PF12796">
    <property type="entry name" value="Ank_2"/>
    <property type="match status" value="1"/>
</dbReference>
<dbReference type="Proteomes" id="UP000095728">
    <property type="component" value="Unassembled WGS sequence"/>
</dbReference>
<dbReference type="STRING" id="56408.A0A1E5RED3"/>
<organism evidence="5 6">
    <name type="scientific">Hanseniaspora osmophila</name>
    <dbReference type="NCBI Taxonomy" id="56408"/>
    <lineage>
        <taxon>Eukaryota</taxon>
        <taxon>Fungi</taxon>
        <taxon>Dikarya</taxon>
        <taxon>Ascomycota</taxon>
        <taxon>Saccharomycotina</taxon>
        <taxon>Saccharomycetes</taxon>
        <taxon>Saccharomycodales</taxon>
        <taxon>Saccharomycodaceae</taxon>
        <taxon>Hanseniaspora</taxon>
    </lineage>
</organism>
<reference evidence="6" key="1">
    <citation type="journal article" date="2016" name="Genome Announc.">
        <title>Genome sequences of three species of Hanseniaspora isolated from spontaneous wine fermentations.</title>
        <authorList>
            <person name="Sternes P.R."/>
            <person name="Lee D."/>
            <person name="Kutyna D.R."/>
            <person name="Borneman A.R."/>
        </authorList>
    </citation>
    <scope>NUCLEOTIDE SEQUENCE [LARGE SCALE GENOMIC DNA]</scope>
    <source>
        <strain evidence="6">AWRI3579</strain>
    </source>
</reference>
<evidence type="ECO:0000256" key="3">
    <source>
        <dbReference type="PROSITE-ProRule" id="PRU00023"/>
    </source>
</evidence>
<proteinExistence type="predicted"/>
<feature type="compositionally biased region" description="Acidic residues" evidence="4">
    <location>
        <begin position="168"/>
        <end position="181"/>
    </location>
</feature>
<dbReference type="InterPro" id="IPR036770">
    <property type="entry name" value="Ankyrin_rpt-contain_sf"/>
</dbReference>
<dbReference type="PANTHER" id="PTHR24188">
    <property type="entry name" value="ANKYRIN REPEAT PROTEIN"/>
    <property type="match status" value="1"/>
</dbReference>